<dbReference type="AlphaFoldDB" id="A0A9W7L0V8"/>
<protein>
    <submittedName>
        <fullName evidence="1">Uncharacterized protein</fullName>
    </submittedName>
</protein>
<evidence type="ECO:0000313" key="1">
    <source>
        <dbReference type="EMBL" id="GMI18126.1"/>
    </source>
</evidence>
<accession>A0A9W7L0V8</accession>
<proteinExistence type="predicted"/>
<dbReference type="EMBL" id="BRXW01000320">
    <property type="protein sequence ID" value="GMI18126.1"/>
    <property type="molecule type" value="Genomic_DNA"/>
</dbReference>
<name>A0A9W7L0V8_9STRA</name>
<organism evidence="1 2">
    <name type="scientific">Triparma laevis f. longispina</name>
    <dbReference type="NCBI Taxonomy" id="1714387"/>
    <lineage>
        <taxon>Eukaryota</taxon>
        <taxon>Sar</taxon>
        <taxon>Stramenopiles</taxon>
        <taxon>Ochrophyta</taxon>
        <taxon>Bolidophyceae</taxon>
        <taxon>Parmales</taxon>
        <taxon>Triparmaceae</taxon>
        <taxon>Triparma</taxon>
    </lineage>
</organism>
<dbReference type="OrthoDB" id="10481469at2759"/>
<comment type="caution">
    <text evidence="1">The sequence shown here is derived from an EMBL/GenBank/DDBJ whole genome shotgun (WGS) entry which is preliminary data.</text>
</comment>
<keyword evidence="2" id="KW-1185">Reference proteome</keyword>
<evidence type="ECO:0000313" key="2">
    <source>
        <dbReference type="Proteomes" id="UP001165122"/>
    </source>
</evidence>
<dbReference type="Proteomes" id="UP001165122">
    <property type="component" value="Unassembled WGS sequence"/>
</dbReference>
<gene>
    <name evidence="1" type="ORF">TrLO_g1548</name>
</gene>
<sequence>MYTLRCSNCKSPEKITTLMACDTCRGNFTCSERCTLLSRHHPCQKYSSPLLPPLESEKINALDSAELTLRCLEGVYVSFLDFKIEKIKCYPGWEGGGGEEVYPDEGSITSSRFFELSPMPMNYEPRRSEHPFFNSGYTLLTRLIHLQPPISKSIVKAPPELTHNPELTIKIAEYVYRRFVGNDKQVLLRLNSIAEIKCWRRIGETVDIGGEIFGDMDNCVVKRIHETVKRAMKDIGEGEGGRWMGREREEDLMTSLSSV</sequence>
<reference evidence="2" key="1">
    <citation type="journal article" date="2023" name="Commun. Biol.">
        <title>Genome analysis of Parmales, the sister group of diatoms, reveals the evolutionary specialization of diatoms from phago-mixotrophs to photoautotrophs.</title>
        <authorList>
            <person name="Ban H."/>
            <person name="Sato S."/>
            <person name="Yoshikawa S."/>
            <person name="Yamada K."/>
            <person name="Nakamura Y."/>
            <person name="Ichinomiya M."/>
            <person name="Sato N."/>
            <person name="Blanc-Mathieu R."/>
            <person name="Endo H."/>
            <person name="Kuwata A."/>
            <person name="Ogata H."/>
        </authorList>
    </citation>
    <scope>NUCLEOTIDE SEQUENCE [LARGE SCALE GENOMIC DNA]</scope>
    <source>
        <strain evidence="2">NIES 3700</strain>
    </source>
</reference>